<dbReference type="Proteomes" id="UP001177023">
    <property type="component" value="Unassembled WGS sequence"/>
</dbReference>
<dbReference type="GO" id="GO:0004497">
    <property type="term" value="F:monooxygenase activity"/>
    <property type="evidence" value="ECO:0007669"/>
    <property type="project" value="UniProtKB-KW"/>
</dbReference>
<reference evidence="8" key="1">
    <citation type="submission" date="2023-06" db="EMBL/GenBank/DDBJ databases">
        <authorList>
            <person name="Delattre M."/>
        </authorList>
    </citation>
    <scope>NUCLEOTIDE SEQUENCE</scope>
    <source>
        <strain evidence="8">AF72</strain>
    </source>
</reference>
<sequence>MISIGLVALILLCYGILRNFTKLSRFLKMRRRAVKLLELIPGPPSIPLFGSAHLFKWDNEEFTYQLDWWAREYIVKPEEKTGVMKIWVGPVPMVFLASAEAAKPVLESNTLLTKPSQYNIVREWIGEGLLISRGKKWQTRRKMLTPTFHFSILQGFYEIFFDQANILTELVGKFADSGEVVDLNPYIKRCALDIICETAMGTRINSQTGKNVDYVQAVTRLSQLIWDHERFPWLWFQPFWYLTGMGFEFDRLVKLSSDFTRKVIFQRREILEQRGLLAETEKMTPEEIRKNKLSFLDLLIGMQSSQNLSDEDIREEVDTFMFEGHDTTSSAIGFALWWLGQEFHCQRRCHEEIDAVFAGVNGPLTVEHLKQLPYLEMCLKESLRLTPPVPLFGRTLDHDLEVGNFTIPEGCTIMMSPMAAARDPRYFQHPDLFYPEHFTVDACSGRDPYAYIPFSAGPRNCIGQKFALAEEKAVMATLLRNFRFITMDPHPGNRFLPELILKTTSGFRFRVERRQPA</sequence>
<comment type="cofactor">
    <cofactor evidence="1 6">
        <name>heme</name>
        <dbReference type="ChEBI" id="CHEBI:30413"/>
    </cofactor>
</comment>
<name>A0AA36DAQ2_9BILA</name>
<keyword evidence="4 6" id="KW-0408">Iron</keyword>
<evidence type="ECO:0000313" key="9">
    <source>
        <dbReference type="Proteomes" id="UP001177023"/>
    </source>
</evidence>
<organism evidence="8 9">
    <name type="scientific">Mesorhabditis spiculigera</name>
    <dbReference type="NCBI Taxonomy" id="96644"/>
    <lineage>
        <taxon>Eukaryota</taxon>
        <taxon>Metazoa</taxon>
        <taxon>Ecdysozoa</taxon>
        <taxon>Nematoda</taxon>
        <taxon>Chromadorea</taxon>
        <taxon>Rhabditida</taxon>
        <taxon>Rhabditina</taxon>
        <taxon>Rhabditomorpha</taxon>
        <taxon>Rhabditoidea</taxon>
        <taxon>Rhabditidae</taxon>
        <taxon>Mesorhabditinae</taxon>
        <taxon>Mesorhabditis</taxon>
    </lineage>
</organism>
<dbReference type="AlphaFoldDB" id="A0AA36DAQ2"/>
<evidence type="ECO:0000256" key="1">
    <source>
        <dbReference type="ARBA" id="ARBA00001971"/>
    </source>
</evidence>
<dbReference type="PROSITE" id="PS00086">
    <property type="entry name" value="CYTOCHROME_P450"/>
    <property type="match status" value="1"/>
</dbReference>
<dbReference type="InterPro" id="IPR036396">
    <property type="entry name" value="Cyt_P450_sf"/>
</dbReference>
<keyword evidence="9" id="KW-1185">Reference proteome</keyword>
<dbReference type="PRINTS" id="PR00463">
    <property type="entry name" value="EP450I"/>
</dbReference>
<feature type="non-terminal residue" evidence="8">
    <location>
        <position position="517"/>
    </location>
</feature>
<evidence type="ECO:0000256" key="3">
    <source>
        <dbReference type="ARBA" id="ARBA00022617"/>
    </source>
</evidence>
<dbReference type="CDD" id="cd20628">
    <property type="entry name" value="CYP4"/>
    <property type="match status" value="1"/>
</dbReference>
<evidence type="ECO:0000256" key="5">
    <source>
        <dbReference type="ARBA" id="ARBA00023033"/>
    </source>
</evidence>
<accession>A0AA36DAQ2</accession>
<dbReference type="EMBL" id="CATQJA010002664">
    <property type="protein sequence ID" value="CAJ0582810.1"/>
    <property type="molecule type" value="Genomic_DNA"/>
</dbReference>
<dbReference type="InterPro" id="IPR050196">
    <property type="entry name" value="Cytochrome_P450_Monoox"/>
</dbReference>
<evidence type="ECO:0008006" key="10">
    <source>
        <dbReference type="Google" id="ProtNLM"/>
    </source>
</evidence>
<keyword evidence="7" id="KW-0560">Oxidoreductase</keyword>
<keyword evidence="5 7" id="KW-0503">Monooxygenase</keyword>
<dbReference type="PANTHER" id="PTHR24291:SF146">
    <property type="entry name" value="CYTOCHROME P450"/>
    <property type="match status" value="1"/>
</dbReference>
<dbReference type="InterPro" id="IPR001128">
    <property type="entry name" value="Cyt_P450"/>
</dbReference>
<dbReference type="Pfam" id="PF00067">
    <property type="entry name" value="p450"/>
    <property type="match status" value="1"/>
</dbReference>
<gene>
    <name evidence="8" type="ORF">MSPICULIGERA_LOCUS20940</name>
</gene>
<evidence type="ECO:0000256" key="4">
    <source>
        <dbReference type="ARBA" id="ARBA00023004"/>
    </source>
</evidence>
<protein>
    <recommendedName>
        <fullName evidence="10">Cytochrome P450</fullName>
    </recommendedName>
</protein>
<feature type="binding site" description="axial binding residue" evidence="6">
    <location>
        <position position="461"/>
    </location>
    <ligand>
        <name>heme</name>
        <dbReference type="ChEBI" id="CHEBI:30413"/>
    </ligand>
    <ligandPart>
        <name>Fe</name>
        <dbReference type="ChEBI" id="CHEBI:18248"/>
    </ligandPart>
</feature>
<comment type="caution">
    <text evidence="8">The sequence shown here is derived from an EMBL/GenBank/DDBJ whole genome shotgun (WGS) entry which is preliminary data.</text>
</comment>
<dbReference type="GO" id="GO:0020037">
    <property type="term" value="F:heme binding"/>
    <property type="evidence" value="ECO:0007669"/>
    <property type="project" value="InterPro"/>
</dbReference>
<dbReference type="InterPro" id="IPR002401">
    <property type="entry name" value="Cyt_P450_E_grp-I"/>
</dbReference>
<keyword evidence="3 6" id="KW-0349">Heme</keyword>
<dbReference type="GO" id="GO:0005506">
    <property type="term" value="F:iron ion binding"/>
    <property type="evidence" value="ECO:0007669"/>
    <property type="project" value="InterPro"/>
</dbReference>
<dbReference type="SUPFAM" id="SSF48264">
    <property type="entry name" value="Cytochrome P450"/>
    <property type="match status" value="1"/>
</dbReference>
<evidence type="ECO:0000256" key="6">
    <source>
        <dbReference type="PIRSR" id="PIRSR602401-1"/>
    </source>
</evidence>
<evidence type="ECO:0000256" key="7">
    <source>
        <dbReference type="RuleBase" id="RU000461"/>
    </source>
</evidence>
<dbReference type="InterPro" id="IPR017972">
    <property type="entry name" value="Cyt_P450_CS"/>
</dbReference>
<evidence type="ECO:0000313" key="8">
    <source>
        <dbReference type="EMBL" id="CAJ0582810.1"/>
    </source>
</evidence>
<keyword evidence="6 7" id="KW-0479">Metal-binding</keyword>
<dbReference type="PANTHER" id="PTHR24291">
    <property type="entry name" value="CYTOCHROME P450 FAMILY 4"/>
    <property type="match status" value="1"/>
</dbReference>
<evidence type="ECO:0000256" key="2">
    <source>
        <dbReference type="ARBA" id="ARBA00010617"/>
    </source>
</evidence>
<dbReference type="PRINTS" id="PR00385">
    <property type="entry name" value="P450"/>
</dbReference>
<proteinExistence type="inferred from homology"/>
<dbReference type="Gene3D" id="1.10.630.10">
    <property type="entry name" value="Cytochrome P450"/>
    <property type="match status" value="1"/>
</dbReference>
<dbReference type="GO" id="GO:0016705">
    <property type="term" value="F:oxidoreductase activity, acting on paired donors, with incorporation or reduction of molecular oxygen"/>
    <property type="evidence" value="ECO:0007669"/>
    <property type="project" value="InterPro"/>
</dbReference>
<comment type="similarity">
    <text evidence="2 7">Belongs to the cytochrome P450 family.</text>
</comment>